<gene>
    <name evidence="3" type="ORF">AQUCO_07200110v1</name>
</gene>
<name>A0A2G5CAC7_AQUCA</name>
<keyword evidence="2" id="KW-0812">Transmembrane</keyword>
<protein>
    <submittedName>
        <fullName evidence="3">Uncharacterized protein</fullName>
    </submittedName>
</protein>
<organism evidence="3 4">
    <name type="scientific">Aquilegia coerulea</name>
    <name type="common">Rocky mountain columbine</name>
    <dbReference type="NCBI Taxonomy" id="218851"/>
    <lineage>
        <taxon>Eukaryota</taxon>
        <taxon>Viridiplantae</taxon>
        <taxon>Streptophyta</taxon>
        <taxon>Embryophyta</taxon>
        <taxon>Tracheophyta</taxon>
        <taxon>Spermatophyta</taxon>
        <taxon>Magnoliopsida</taxon>
        <taxon>Ranunculales</taxon>
        <taxon>Ranunculaceae</taxon>
        <taxon>Thalictroideae</taxon>
        <taxon>Aquilegia</taxon>
    </lineage>
</organism>
<keyword evidence="2" id="KW-1133">Transmembrane helix</keyword>
<dbReference type="FunCoup" id="A0A2G5CAC7">
    <property type="interactions" value="37"/>
</dbReference>
<dbReference type="InParanoid" id="A0A2G5CAC7"/>
<keyword evidence="2" id="KW-0472">Membrane</keyword>
<evidence type="ECO:0000313" key="3">
    <source>
        <dbReference type="EMBL" id="PIA28234.1"/>
    </source>
</evidence>
<sequence>MASSKGVFGSDETFPSVDVNGELYPGATKNFPVDPISSDIYNSKQLKEGKEQAEAEEKKRKEMKKKKWEHGDDGHKKLKSTVLISGVVVAVIGALFALTKKMREKPANSY</sequence>
<dbReference type="STRING" id="218851.A0A2G5CAC7"/>
<dbReference type="Proteomes" id="UP000230069">
    <property type="component" value="Unassembled WGS sequence"/>
</dbReference>
<feature type="region of interest" description="Disordered" evidence="1">
    <location>
        <begin position="42"/>
        <end position="73"/>
    </location>
</feature>
<evidence type="ECO:0000256" key="2">
    <source>
        <dbReference type="SAM" id="Phobius"/>
    </source>
</evidence>
<dbReference type="EMBL" id="KZ305089">
    <property type="protein sequence ID" value="PIA28234.1"/>
    <property type="molecule type" value="Genomic_DNA"/>
</dbReference>
<keyword evidence="4" id="KW-1185">Reference proteome</keyword>
<dbReference type="AlphaFoldDB" id="A0A2G5CAC7"/>
<reference evidence="3 4" key="1">
    <citation type="submission" date="2017-09" db="EMBL/GenBank/DDBJ databases">
        <title>WGS assembly of Aquilegia coerulea Goldsmith.</title>
        <authorList>
            <person name="Hodges S."/>
            <person name="Kramer E."/>
            <person name="Nordborg M."/>
            <person name="Tomkins J."/>
            <person name="Borevitz J."/>
            <person name="Derieg N."/>
            <person name="Yan J."/>
            <person name="Mihaltcheva S."/>
            <person name="Hayes R.D."/>
            <person name="Rokhsar D."/>
        </authorList>
    </citation>
    <scope>NUCLEOTIDE SEQUENCE [LARGE SCALE GENOMIC DNA]</scope>
    <source>
        <strain evidence="4">cv. Goldsmith</strain>
    </source>
</reference>
<proteinExistence type="predicted"/>
<accession>A0A2G5CAC7</accession>
<dbReference type="PANTHER" id="PTHR37741:SF1">
    <property type="entry name" value="TRANSMEMBRANE PROTEIN"/>
    <property type="match status" value="1"/>
</dbReference>
<dbReference type="PANTHER" id="PTHR37741">
    <property type="entry name" value="TRANSMEMBRANE PROTEIN"/>
    <property type="match status" value="1"/>
</dbReference>
<feature type="compositionally biased region" description="Basic and acidic residues" evidence="1">
    <location>
        <begin position="45"/>
        <end position="60"/>
    </location>
</feature>
<dbReference type="OrthoDB" id="1933396at2759"/>
<evidence type="ECO:0000313" key="4">
    <source>
        <dbReference type="Proteomes" id="UP000230069"/>
    </source>
</evidence>
<evidence type="ECO:0000256" key="1">
    <source>
        <dbReference type="SAM" id="MobiDB-lite"/>
    </source>
</evidence>
<feature type="transmembrane region" description="Helical" evidence="2">
    <location>
        <begin position="80"/>
        <end position="98"/>
    </location>
</feature>